<evidence type="ECO:0000313" key="2">
    <source>
        <dbReference type="EMBL" id="KAF5344665.1"/>
    </source>
</evidence>
<feature type="compositionally biased region" description="Low complexity" evidence="1">
    <location>
        <begin position="229"/>
        <end position="284"/>
    </location>
</feature>
<evidence type="ECO:0000313" key="3">
    <source>
        <dbReference type="Proteomes" id="UP000559256"/>
    </source>
</evidence>
<dbReference type="OrthoDB" id="3131783at2759"/>
<name>A0A8H5FPD2_9AGAR</name>
<protein>
    <submittedName>
        <fullName evidence="2">Uncharacterized protein</fullName>
    </submittedName>
</protein>
<comment type="caution">
    <text evidence="2">The sequence shown here is derived from an EMBL/GenBank/DDBJ whole genome shotgun (WGS) entry which is preliminary data.</text>
</comment>
<feature type="compositionally biased region" description="Low complexity" evidence="1">
    <location>
        <begin position="36"/>
        <end position="56"/>
    </location>
</feature>
<gene>
    <name evidence="2" type="ORF">D9758_016420</name>
</gene>
<dbReference type="EMBL" id="JAACJM010000121">
    <property type="protein sequence ID" value="KAF5344665.1"/>
    <property type="molecule type" value="Genomic_DNA"/>
</dbReference>
<keyword evidence="3" id="KW-1185">Reference proteome</keyword>
<feature type="compositionally biased region" description="Polar residues" evidence="1">
    <location>
        <begin position="183"/>
        <end position="200"/>
    </location>
</feature>
<organism evidence="2 3">
    <name type="scientific">Tetrapyrgos nigripes</name>
    <dbReference type="NCBI Taxonomy" id="182062"/>
    <lineage>
        <taxon>Eukaryota</taxon>
        <taxon>Fungi</taxon>
        <taxon>Dikarya</taxon>
        <taxon>Basidiomycota</taxon>
        <taxon>Agaricomycotina</taxon>
        <taxon>Agaricomycetes</taxon>
        <taxon>Agaricomycetidae</taxon>
        <taxon>Agaricales</taxon>
        <taxon>Marasmiineae</taxon>
        <taxon>Marasmiaceae</taxon>
        <taxon>Tetrapyrgos</taxon>
    </lineage>
</organism>
<feature type="region of interest" description="Disordered" evidence="1">
    <location>
        <begin position="229"/>
        <end position="325"/>
    </location>
</feature>
<dbReference type="Proteomes" id="UP000559256">
    <property type="component" value="Unassembled WGS sequence"/>
</dbReference>
<feature type="region of interest" description="Disordered" evidence="1">
    <location>
        <begin position="75"/>
        <end position="104"/>
    </location>
</feature>
<sequence>MLMFTATEGPGPMPSTSMDTEHNISVWRNGVADADSNSTSTSITAMTTSTSASASTSAKSYYPVLALDIGSGRPSCRSFPSSSNNNNKNNNASTPASTSYSSSSFNPKQANLECSWSTSSLTSEASLVPTEIDIPPINWDDPTEAKDEGLGLGILRILPKAKEVMPSIMEMEVEGGEAGADTNAATNPNLNAESTSTPRNRSWRLRRMDTENQTFTLADDGEAEALGSASATSASASTFTSTTTTSSSVSATQASSASTSASSTASSSSASTTTTATSSSTSSAPTLLPNPIHAPHHRLNHTPPAPSESFPSQAPSPPVSSLSNSSIHLRLKRRGWILIELRWGIFEGFGRSQW</sequence>
<feature type="region of interest" description="Disordered" evidence="1">
    <location>
        <begin position="32"/>
        <end position="56"/>
    </location>
</feature>
<proteinExistence type="predicted"/>
<dbReference type="AlphaFoldDB" id="A0A8H5FPD2"/>
<reference evidence="2 3" key="1">
    <citation type="journal article" date="2020" name="ISME J.">
        <title>Uncovering the hidden diversity of litter-decomposition mechanisms in mushroom-forming fungi.</title>
        <authorList>
            <person name="Floudas D."/>
            <person name="Bentzer J."/>
            <person name="Ahren D."/>
            <person name="Johansson T."/>
            <person name="Persson P."/>
            <person name="Tunlid A."/>
        </authorList>
    </citation>
    <scope>NUCLEOTIDE SEQUENCE [LARGE SCALE GENOMIC DNA]</scope>
    <source>
        <strain evidence="2 3">CBS 291.85</strain>
    </source>
</reference>
<accession>A0A8H5FPD2</accession>
<feature type="region of interest" description="Disordered" evidence="1">
    <location>
        <begin position="1"/>
        <end position="20"/>
    </location>
</feature>
<evidence type="ECO:0000256" key="1">
    <source>
        <dbReference type="SAM" id="MobiDB-lite"/>
    </source>
</evidence>
<feature type="region of interest" description="Disordered" evidence="1">
    <location>
        <begin position="178"/>
        <end position="207"/>
    </location>
</feature>